<sequence length="297" mass="32816">MRDQNESFSRSALRQKRSPNGSISRWLAFFCSIALFLFAVTYSLNKTVFNADTAVNEITKSVYVNEATDTLNQVVTSLAVQNNIPSTLAENLLTKDQVKTDLGTLTRNVYAGKNVLLDTDDVKNQIGQNIEQKAQGAGLTTNNTIYQSAQSTFLNGLGEYLTKKIDETPARKLADILSSTVKINRIILFGSLLATIILFLLQILSARNFWRWLHYIGLSALISGIILLVSAFLIGNSAMVSDFAQQAQQASGLVDNLLEKAFAQMQLISIWLLIFGAAGFLLGMFRKKVDSMKILNM</sequence>
<dbReference type="EMBL" id="AZEH01000020">
    <property type="protein sequence ID" value="KRL05621.1"/>
    <property type="molecule type" value="Genomic_DNA"/>
</dbReference>
<evidence type="ECO:0000256" key="1">
    <source>
        <dbReference type="SAM" id="Phobius"/>
    </source>
</evidence>
<gene>
    <name evidence="2" type="ORF">FD46_GL000365</name>
</gene>
<proteinExistence type="predicted"/>
<accession>A0A0R1MJU3</accession>
<feature type="transmembrane region" description="Helical" evidence="1">
    <location>
        <begin position="212"/>
        <end position="234"/>
    </location>
</feature>
<protein>
    <submittedName>
        <fullName evidence="2">Uncharacterized protein</fullName>
    </submittedName>
</protein>
<evidence type="ECO:0000313" key="2">
    <source>
        <dbReference type="EMBL" id="KRL05621.1"/>
    </source>
</evidence>
<evidence type="ECO:0000313" key="3">
    <source>
        <dbReference type="Proteomes" id="UP000051686"/>
    </source>
</evidence>
<keyword evidence="1" id="KW-0472">Membrane</keyword>
<name>A0A0R1MJU3_9LACO</name>
<feature type="transmembrane region" description="Helical" evidence="1">
    <location>
        <begin position="186"/>
        <end position="205"/>
    </location>
</feature>
<feature type="transmembrane region" description="Helical" evidence="1">
    <location>
        <begin position="26"/>
        <end position="44"/>
    </location>
</feature>
<dbReference type="Proteomes" id="UP000051686">
    <property type="component" value="Unassembled WGS sequence"/>
</dbReference>
<dbReference type="RefSeq" id="WP_057895366.1">
    <property type="nucleotide sequence ID" value="NZ_AZEH01000020.1"/>
</dbReference>
<organism evidence="2 3">
    <name type="scientific">Liquorilactobacillus oeni DSM 19972</name>
    <dbReference type="NCBI Taxonomy" id="1423777"/>
    <lineage>
        <taxon>Bacteria</taxon>
        <taxon>Bacillati</taxon>
        <taxon>Bacillota</taxon>
        <taxon>Bacilli</taxon>
        <taxon>Lactobacillales</taxon>
        <taxon>Lactobacillaceae</taxon>
        <taxon>Liquorilactobacillus</taxon>
    </lineage>
</organism>
<keyword evidence="3" id="KW-1185">Reference proteome</keyword>
<feature type="transmembrane region" description="Helical" evidence="1">
    <location>
        <begin position="261"/>
        <end position="285"/>
    </location>
</feature>
<reference evidence="2 3" key="1">
    <citation type="journal article" date="2015" name="Genome Announc.">
        <title>Expanding the biotechnology potential of lactobacilli through comparative genomics of 213 strains and associated genera.</title>
        <authorList>
            <person name="Sun Z."/>
            <person name="Harris H.M."/>
            <person name="McCann A."/>
            <person name="Guo C."/>
            <person name="Argimon S."/>
            <person name="Zhang W."/>
            <person name="Yang X."/>
            <person name="Jeffery I.B."/>
            <person name="Cooney J.C."/>
            <person name="Kagawa T.F."/>
            <person name="Liu W."/>
            <person name="Song Y."/>
            <person name="Salvetti E."/>
            <person name="Wrobel A."/>
            <person name="Rasinkangas P."/>
            <person name="Parkhill J."/>
            <person name="Rea M.C."/>
            <person name="O'Sullivan O."/>
            <person name="Ritari J."/>
            <person name="Douillard F.P."/>
            <person name="Paul Ross R."/>
            <person name="Yang R."/>
            <person name="Briner A.E."/>
            <person name="Felis G.E."/>
            <person name="de Vos W.M."/>
            <person name="Barrangou R."/>
            <person name="Klaenhammer T.R."/>
            <person name="Caufield P.W."/>
            <person name="Cui Y."/>
            <person name="Zhang H."/>
            <person name="O'Toole P.W."/>
        </authorList>
    </citation>
    <scope>NUCLEOTIDE SEQUENCE [LARGE SCALE GENOMIC DNA]</scope>
    <source>
        <strain evidence="2 3">DSM 19972</strain>
    </source>
</reference>
<keyword evidence="1" id="KW-1133">Transmembrane helix</keyword>
<dbReference type="AlphaFoldDB" id="A0A0R1MJU3"/>
<keyword evidence="1" id="KW-0812">Transmembrane</keyword>
<dbReference type="STRING" id="1423777.FD46_GL000365"/>
<comment type="caution">
    <text evidence="2">The sequence shown here is derived from an EMBL/GenBank/DDBJ whole genome shotgun (WGS) entry which is preliminary data.</text>
</comment>
<dbReference type="PATRIC" id="fig|1423777.3.peg.386"/>
<dbReference type="OrthoDB" id="2285690at2"/>